<organism evidence="7 8">
    <name type="scientific">Aliiroseovarius pelagivivens</name>
    <dbReference type="NCBI Taxonomy" id="1639690"/>
    <lineage>
        <taxon>Bacteria</taxon>
        <taxon>Pseudomonadati</taxon>
        <taxon>Pseudomonadota</taxon>
        <taxon>Alphaproteobacteria</taxon>
        <taxon>Rhodobacterales</taxon>
        <taxon>Paracoccaceae</taxon>
        <taxon>Aliiroseovarius</taxon>
    </lineage>
</organism>
<evidence type="ECO:0000256" key="4">
    <source>
        <dbReference type="ARBA" id="ARBA00023136"/>
    </source>
</evidence>
<evidence type="ECO:0000313" key="8">
    <source>
        <dbReference type="Proteomes" id="UP000244911"/>
    </source>
</evidence>
<evidence type="ECO:0000256" key="2">
    <source>
        <dbReference type="ARBA" id="ARBA00022692"/>
    </source>
</evidence>
<dbReference type="InterPro" id="IPR009915">
    <property type="entry name" value="NnrU_dom"/>
</dbReference>
<keyword evidence="3 5" id="KW-1133">Transmembrane helix</keyword>
<gene>
    <name evidence="7" type="ORF">ALP8811_01128</name>
</gene>
<reference evidence="7 8" key="1">
    <citation type="submission" date="2018-03" db="EMBL/GenBank/DDBJ databases">
        <authorList>
            <person name="Keele B.F."/>
        </authorList>
    </citation>
    <scope>NUCLEOTIDE SEQUENCE [LARGE SCALE GENOMIC DNA]</scope>
    <source>
        <strain evidence="7 8">CECT 8811</strain>
    </source>
</reference>
<dbReference type="GO" id="GO:0016020">
    <property type="term" value="C:membrane"/>
    <property type="evidence" value="ECO:0007669"/>
    <property type="project" value="UniProtKB-SubCell"/>
</dbReference>
<evidence type="ECO:0000256" key="5">
    <source>
        <dbReference type="SAM" id="Phobius"/>
    </source>
</evidence>
<dbReference type="AlphaFoldDB" id="A0A2R8AJB3"/>
<keyword evidence="2 5" id="KW-0812">Transmembrane</keyword>
<feature type="transmembrane region" description="Helical" evidence="5">
    <location>
        <begin position="76"/>
        <end position="93"/>
    </location>
</feature>
<dbReference type="Proteomes" id="UP000244911">
    <property type="component" value="Unassembled WGS sequence"/>
</dbReference>
<evidence type="ECO:0000313" key="7">
    <source>
        <dbReference type="EMBL" id="SPF76128.1"/>
    </source>
</evidence>
<keyword evidence="8" id="KW-1185">Reference proteome</keyword>
<dbReference type="Gene3D" id="1.20.120.1630">
    <property type="match status" value="1"/>
</dbReference>
<dbReference type="EMBL" id="OMOI01000001">
    <property type="protein sequence ID" value="SPF76128.1"/>
    <property type="molecule type" value="Genomic_DNA"/>
</dbReference>
<dbReference type="Pfam" id="PF07298">
    <property type="entry name" value="NnrU"/>
    <property type="match status" value="1"/>
</dbReference>
<accession>A0A2R8AJB3</accession>
<proteinExistence type="predicted"/>
<feature type="domain" description="NnrU" evidence="6">
    <location>
        <begin position="8"/>
        <end position="215"/>
    </location>
</feature>
<keyword evidence="4 5" id="KW-0472">Membrane</keyword>
<feature type="transmembrane region" description="Helical" evidence="5">
    <location>
        <begin position="141"/>
        <end position="161"/>
    </location>
</feature>
<protein>
    <recommendedName>
        <fullName evidence="6">NnrU domain-containing protein</fullName>
    </recommendedName>
</protein>
<feature type="transmembrane region" description="Helical" evidence="5">
    <location>
        <begin position="6"/>
        <end position="22"/>
    </location>
</feature>
<evidence type="ECO:0000256" key="3">
    <source>
        <dbReference type="ARBA" id="ARBA00022989"/>
    </source>
</evidence>
<feature type="transmembrane region" description="Helical" evidence="5">
    <location>
        <begin position="191"/>
        <end position="215"/>
    </location>
</feature>
<sequence>MLDWAIYALAILLFFLTHSIPVRPANKARIVARVGGRGFTLGYSALSLAALSFVIVAANRAPIIQVWPWAPWQNHVTLLAMAVASIIAALAIARPNPLSFGSRDNHRFDPQAPGIIGWMRHPLLMALLIWALGHLVPNGNLAHVILFGIFAAFSALGVRIIDRRQKRILGMENWQRLSATTRHIRPSLNGLLRLAIGLAVYVLLILLHGPVIGAYPLP</sequence>
<comment type="subcellular location">
    <subcellularLocation>
        <location evidence="1">Membrane</location>
        <topology evidence="1">Multi-pass membrane protein</topology>
    </subcellularLocation>
</comment>
<name>A0A2R8AJB3_9RHOB</name>
<feature type="transmembrane region" description="Helical" evidence="5">
    <location>
        <begin position="34"/>
        <end position="56"/>
    </location>
</feature>
<evidence type="ECO:0000256" key="1">
    <source>
        <dbReference type="ARBA" id="ARBA00004141"/>
    </source>
</evidence>
<evidence type="ECO:0000259" key="6">
    <source>
        <dbReference type="Pfam" id="PF07298"/>
    </source>
</evidence>
<dbReference type="RefSeq" id="WP_108856163.1">
    <property type="nucleotide sequence ID" value="NZ_OMOI01000001.1"/>
</dbReference>
<dbReference type="OrthoDB" id="7828645at2"/>
<feature type="transmembrane region" description="Helical" evidence="5">
    <location>
        <begin position="114"/>
        <end position="135"/>
    </location>
</feature>